<feature type="region of interest" description="Disordered" evidence="1">
    <location>
        <begin position="40"/>
        <end position="99"/>
    </location>
</feature>
<feature type="compositionally biased region" description="Low complexity" evidence="1">
    <location>
        <begin position="1"/>
        <end position="14"/>
    </location>
</feature>
<gene>
    <name evidence="2" type="ORF">K443DRAFT_9966</name>
</gene>
<name>A0A0C9XMV1_9AGAR</name>
<proteinExistence type="predicted"/>
<dbReference type="HOGENOM" id="CLU_2320758_0_0_1"/>
<feature type="region of interest" description="Disordered" evidence="1">
    <location>
        <begin position="1"/>
        <end position="27"/>
    </location>
</feature>
<accession>A0A0C9XMV1</accession>
<evidence type="ECO:0000256" key="1">
    <source>
        <dbReference type="SAM" id="MobiDB-lite"/>
    </source>
</evidence>
<evidence type="ECO:0000313" key="3">
    <source>
        <dbReference type="Proteomes" id="UP000054477"/>
    </source>
</evidence>
<evidence type="ECO:0000313" key="2">
    <source>
        <dbReference type="EMBL" id="KIJ97382.1"/>
    </source>
</evidence>
<protein>
    <submittedName>
        <fullName evidence="2">Uncharacterized protein</fullName>
    </submittedName>
</protein>
<reference evidence="2 3" key="1">
    <citation type="submission" date="2014-04" db="EMBL/GenBank/DDBJ databases">
        <authorList>
            <consortium name="DOE Joint Genome Institute"/>
            <person name="Kuo A."/>
            <person name="Kohler A."/>
            <person name="Nagy L.G."/>
            <person name="Floudas D."/>
            <person name="Copeland A."/>
            <person name="Barry K.W."/>
            <person name="Cichocki N."/>
            <person name="Veneault-Fourrey C."/>
            <person name="LaButti K."/>
            <person name="Lindquist E.A."/>
            <person name="Lipzen A."/>
            <person name="Lundell T."/>
            <person name="Morin E."/>
            <person name="Murat C."/>
            <person name="Sun H."/>
            <person name="Tunlid A."/>
            <person name="Henrissat B."/>
            <person name="Grigoriev I.V."/>
            <person name="Hibbett D.S."/>
            <person name="Martin F."/>
            <person name="Nordberg H.P."/>
            <person name="Cantor M.N."/>
            <person name="Hua S.X."/>
        </authorList>
    </citation>
    <scope>NUCLEOTIDE SEQUENCE [LARGE SCALE GENOMIC DNA]</scope>
    <source>
        <strain evidence="2 3">LaAM-08-1</strain>
    </source>
</reference>
<reference evidence="3" key="2">
    <citation type="submission" date="2015-01" db="EMBL/GenBank/DDBJ databases">
        <title>Evolutionary Origins and Diversification of the Mycorrhizal Mutualists.</title>
        <authorList>
            <consortium name="DOE Joint Genome Institute"/>
            <consortium name="Mycorrhizal Genomics Consortium"/>
            <person name="Kohler A."/>
            <person name="Kuo A."/>
            <person name="Nagy L.G."/>
            <person name="Floudas D."/>
            <person name="Copeland A."/>
            <person name="Barry K.W."/>
            <person name="Cichocki N."/>
            <person name="Veneault-Fourrey C."/>
            <person name="LaButti K."/>
            <person name="Lindquist E.A."/>
            <person name="Lipzen A."/>
            <person name="Lundell T."/>
            <person name="Morin E."/>
            <person name="Murat C."/>
            <person name="Riley R."/>
            <person name="Ohm R."/>
            <person name="Sun H."/>
            <person name="Tunlid A."/>
            <person name="Henrissat B."/>
            <person name="Grigoriev I.V."/>
            <person name="Hibbett D.S."/>
            <person name="Martin F."/>
        </authorList>
    </citation>
    <scope>NUCLEOTIDE SEQUENCE [LARGE SCALE GENOMIC DNA]</scope>
    <source>
        <strain evidence="3">LaAM-08-1</strain>
    </source>
</reference>
<dbReference type="EMBL" id="KN838695">
    <property type="protein sequence ID" value="KIJ97382.1"/>
    <property type="molecule type" value="Genomic_DNA"/>
</dbReference>
<dbReference type="Proteomes" id="UP000054477">
    <property type="component" value="Unassembled WGS sequence"/>
</dbReference>
<keyword evidence="3" id="KW-1185">Reference proteome</keyword>
<dbReference type="AlphaFoldDB" id="A0A0C9XMV1"/>
<sequence>MPSTPSAAAMTTTTNDDGWEAREEDGPPKVAVAHTRCHVTTPNCPQLPLTPKRQQQRGNTMPPAQRTTTPDGESPHQPMAERRRTVSYRRPPLVSAAPL</sequence>
<organism evidence="2 3">
    <name type="scientific">Laccaria amethystina LaAM-08-1</name>
    <dbReference type="NCBI Taxonomy" id="1095629"/>
    <lineage>
        <taxon>Eukaryota</taxon>
        <taxon>Fungi</taxon>
        <taxon>Dikarya</taxon>
        <taxon>Basidiomycota</taxon>
        <taxon>Agaricomycotina</taxon>
        <taxon>Agaricomycetes</taxon>
        <taxon>Agaricomycetidae</taxon>
        <taxon>Agaricales</taxon>
        <taxon>Agaricineae</taxon>
        <taxon>Hydnangiaceae</taxon>
        <taxon>Laccaria</taxon>
    </lineage>
</organism>